<dbReference type="Pfam" id="PF01713">
    <property type="entry name" value="Smr"/>
    <property type="match status" value="1"/>
</dbReference>
<dbReference type="EMBL" id="PFBZ01000164">
    <property type="protein sequence ID" value="PIT86321.1"/>
    <property type="molecule type" value="Genomic_DNA"/>
</dbReference>
<dbReference type="InterPro" id="IPR002625">
    <property type="entry name" value="Smr_dom"/>
</dbReference>
<dbReference type="SUPFAM" id="SSF160443">
    <property type="entry name" value="SMR domain-like"/>
    <property type="match status" value="1"/>
</dbReference>
<accession>A0A2M6W0M1</accession>
<gene>
    <name evidence="2" type="ORF">COU33_03850</name>
</gene>
<organism evidence="2 3">
    <name type="scientific">Candidatus Magasanikbacteria bacterium CG10_big_fil_rev_8_21_14_0_10_43_6</name>
    <dbReference type="NCBI Taxonomy" id="1974650"/>
    <lineage>
        <taxon>Bacteria</taxon>
        <taxon>Candidatus Magasanikiibacteriota</taxon>
    </lineage>
</organism>
<dbReference type="AlphaFoldDB" id="A0A2M6W0M1"/>
<sequence length="88" mass="10080">MNMHIFTASLSQDIPTIDLHGMRHMMSALEELEKKLYTYYQQGNKICRVIYGIGEGVLAKEVQDSLTKNPMVREWHHEETGGSCIVLL</sequence>
<evidence type="ECO:0000259" key="1">
    <source>
        <dbReference type="Pfam" id="PF01713"/>
    </source>
</evidence>
<dbReference type="Proteomes" id="UP000229362">
    <property type="component" value="Unassembled WGS sequence"/>
</dbReference>
<feature type="domain" description="Smr" evidence="1">
    <location>
        <begin position="17"/>
        <end position="81"/>
    </location>
</feature>
<evidence type="ECO:0000313" key="2">
    <source>
        <dbReference type="EMBL" id="PIT86321.1"/>
    </source>
</evidence>
<proteinExistence type="predicted"/>
<reference evidence="3" key="1">
    <citation type="submission" date="2017-09" db="EMBL/GenBank/DDBJ databases">
        <title>Depth-based differentiation of microbial function through sediment-hosted aquifers and enrichment of novel symbionts in the deep terrestrial subsurface.</title>
        <authorList>
            <person name="Probst A.J."/>
            <person name="Ladd B."/>
            <person name="Jarett J.K."/>
            <person name="Geller-Mcgrath D.E."/>
            <person name="Sieber C.M.K."/>
            <person name="Emerson J.B."/>
            <person name="Anantharaman K."/>
            <person name="Thomas B.C."/>
            <person name="Malmstrom R."/>
            <person name="Stieglmeier M."/>
            <person name="Klingl A."/>
            <person name="Woyke T."/>
            <person name="Ryan C.M."/>
            <person name="Banfield J.F."/>
        </authorList>
    </citation>
    <scope>NUCLEOTIDE SEQUENCE [LARGE SCALE GENOMIC DNA]</scope>
</reference>
<protein>
    <recommendedName>
        <fullName evidence="1">Smr domain-containing protein</fullName>
    </recommendedName>
</protein>
<comment type="caution">
    <text evidence="2">The sequence shown here is derived from an EMBL/GenBank/DDBJ whole genome shotgun (WGS) entry which is preliminary data.</text>
</comment>
<name>A0A2M6W0M1_9BACT</name>
<dbReference type="Gene3D" id="3.30.1370.110">
    <property type="match status" value="1"/>
</dbReference>
<evidence type="ECO:0000313" key="3">
    <source>
        <dbReference type="Proteomes" id="UP000229362"/>
    </source>
</evidence>
<dbReference type="InterPro" id="IPR036063">
    <property type="entry name" value="Smr_dom_sf"/>
</dbReference>